<gene>
    <name evidence="1" type="ORF">TNCV_1408841</name>
</gene>
<keyword evidence="2" id="KW-1185">Reference proteome</keyword>
<accession>A0A8X6UP28</accession>
<evidence type="ECO:0000313" key="2">
    <source>
        <dbReference type="Proteomes" id="UP000887159"/>
    </source>
</evidence>
<dbReference type="AlphaFoldDB" id="A0A8X6UP28"/>
<comment type="caution">
    <text evidence="1">The sequence shown here is derived from an EMBL/GenBank/DDBJ whole genome shotgun (WGS) entry which is preliminary data.</text>
</comment>
<evidence type="ECO:0000313" key="1">
    <source>
        <dbReference type="EMBL" id="GFX86686.1"/>
    </source>
</evidence>
<sequence>MDCPLPGHSSIQGRFKAWTIGRGKGLVSFYFELCMPTSNSANTALLCQVRRRCLGLPPYTIMTLLVERWKSVVLIIISGETNIASFSSTRADTLQEEILSDTTDTCIKGNDFYPKSIKGRSNSTSGTTVRDLLSLGCSGIVSRSCYHLRWNLEFFYASLPNPWTREQQQRHADI</sequence>
<reference evidence="1" key="1">
    <citation type="submission" date="2020-08" db="EMBL/GenBank/DDBJ databases">
        <title>Multicomponent nature underlies the extraordinary mechanical properties of spider dragline silk.</title>
        <authorList>
            <person name="Kono N."/>
            <person name="Nakamura H."/>
            <person name="Mori M."/>
            <person name="Yoshida Y."/>
            <person name="Ohtoshi R."/>
            <person name="Malay A.D."/>
            <person name="Moran D.A.P."/>
            <person name="Tomita M."/>
            <person name="Numata K."/>
            <person name="Arakawa K."/>
        </authorList>
    </citation>
    <scope>NUCLEOTIDE SEQUENCE</scope>
</reference>
<protein>
    <submittedName>
        <fullName evidence="1">Uncharacterized protein</fullName>
    </submittedName>
</protein>
<organism evidence="1 2">
    <name type="scientific">Trichonephila clavipes</name>
    <name type="common">Golden silk orbweaver</name>
    <name type="synonym">Nephila clavipes</name>
    <dbReference type="NCBI Taxonomy" id="2585209"/>
    <lineage>
        <taxon>Eukaryota</taxon>
        <taxon>Metazoa</taxon>
        <taxon>Ecdysozoa</taxon>
        <taxon>Arthropoda</taxon>
        <taxon>Chelicerata</taxon>
        <taxon>Arachnida</taxon>
        <taxon>Araneae</taxon>
        <taxon>Araneomorphae</taxon>
        <taxon>Entelegynae</taxon>
        <taxon>Araneoidea</taxon>
        <taxon>Nephilidae</taxon>
        <taxon>Trichonephila</taxon>
    </lineage>
</organism>
<proteinExistence type="predicted"/>
<name>A0A8X6UP28_TRICX</name>
<dbReference type="EMBL" id="BMAU01021013">
    <property type="protein sequence ID" value="GFX86686.1"/>
    <property type="molecule type" value="Genomic_DNA"/>
</dbReference>
<dbReference type="Proteomes" id="UP000887159">
    <property type="component" value="Unassembled WGS sequence"/>
</dbReference>